<dbReference type="AlphaFoldDB" id="A0A8J5GWL3"/>
<keyword evidence="3" id="KW-1185">Reference proteome</keyword>
<organism evidence="2 3">
    <name type="scientific">Zingiber officinale</name>
    <name type="common">Ginger</name>
    <name type="synonym">Amomum zingiber</name>
    <dbReference type="NCBI Taxonomy" id="94328"/>
    <lineage>
        <taxon>Eukaryota</taxon>
        <taxon>Viridiplantae</taxon>
        <taxon>Streptophyta</taxon>
        <taxon>Embryophyta</taxon>
        <taxon>Tracheophyta</taxon>
        <taxon>Spermatophyta</taxon>
        <taxon>Magnoliopsida</taxon>
        <taxon>Liliopsida</taxon>
        <taxon>Zingiberales</taxon>
        <taxon>Zingiberaceae</taxon>
        <taxon>Zingiber</taxon>
    </lineage>
</organism>
<sequence length="490" mass="54626">MLVEHLEGEERGEATAGCGADEEDRGHGSTAQDANRPDLVQIQHHLLIHLNLDQPTYTMQLSFQRFQADEQGWVDTIKSVRFGGAVRISTMDWLGQSQYLRQTVFWPSLSSAVSELLKQVIFSKHALVNMLVTYWSHFLDGTDEYLKSILYSTILCHSSSRNNCKGRVNIKYYIVPGYKKTGAAKSNKDRCADDKLKKMALRVIAESLSEEEIAGLKEAIPCDGHQQQWLVNDEVSLAARQLRHGLLNRDPVNRLGSKTGANEIKQHSFFREMNWPLIRCMVGSNLTVLQSLERYYSKLYQQSANTGLSPLGVHTELLGTDVAEGNLAGIYYEQSQLDMAILHYKQAINCDSTFIEAYNNMSCFALQPNHPQALSSLGNIYMDCNMMSVAASFYKATLAVTTGISAPFNNLAIKYKQQIAADGLVNRGNTFKEIGRVTEAIQDYIRAVNIRLTMPEAHANLASAYKDSLQISSTPELKLMKCGSSGLNAC</sequence>
<dbReference type="InterPro" id="IPR011990">
    <property type="entry name" value="TPR-like_helical_dom_sf"/>
</dbReference>
<evidence type="ECO:0000313" key="2">
    <source>
        <dbReference type="EMBL" id="KAG6516158.1"/>
    </source>
</evidence>
<dbReference type="GO" id="GO:0097363">
    <property type="term" value="F:protein O-acetylglucosaminyltransferase activity"/>
    <property type="evidence" value="ECO:0007669"/>
    <property type="project" value="TreeGrafter"/>
</dbReference>
<proteinExistence type="predicted"/>
<comment type="caution">
    <text evidence="2">The sequence shown here is derived from an EMBL/GenBank/DDBJ whole genome shotgun (WGS) entry which is preliminary data.</text>
</comment>
<dbReference type="PANTHER" id="PTHR44366">
    <property type="entry name" value="UDP-N-ACETYLGLUCOSAMINE--PEPTIDE N-ACETYLGLUCOSAMINYLTRANSFERASE 110 KDA SUBUNIT"/>
    <property type="match status" value="1"/>
</dbReference>
<name>A0A8J5GWL3_ZINOF</name>
<feature type="region of interest" description="Disordered" evidence="1">
    <location>
        <begin position="1"/>
        <end position="33"/>
    </location>
</feature>
<accession>A0A8J5GWL3</accession>
<dbReference type="Gene3D" id="1.10.510.10">
    <property type="entry name" value="Transferase(Phosphotransferase) domain 1"/>
    <property type="match status" value="1"/>
</dbReference>
<gene>
    <name evidence="2" type="ORF">ZIOFF_026607</name>
</gene>
<dbReference type="GO" id="GO:0006493">
    <property type="term" value="P:protein O-linked glycosylation"/>
    <property type="evidence" value="ECO:0007669"/>
    <property type="project" value="InterPro"/>
</dbReference>
<reference evidence="2 3" key="1">
    <citation type="submission" date="2020-08" db="EMBL/GenBank/DDBJ databases">
        <title>Plant Genome Project.</title>
        <authorList>
            <person name="Zhang R.-G."/>
        </authorList>
    </citation>
    <scope>NUCLEOTIDE SEQUENCE [LARGE SCALE GENOMIC DNA]</scope>
    <source>
        <tissue evidence="2">Rhizome</tissue>
    </source>
</reference>
<dbReference type="FunFam" id="1.25.40.10:FF:000181">
    <property type="entry name" value="probable UDP-N-acetylglucosamine--peptide N-acetylglucosaminyltransferase SEC"/>
    <property type="match status" value="1"/>
</dbReference>
<dbReference type="InterPro" id="IPR019734">
    <property type="entry name" value="TPR_rpt"/>
</dbReference>
<dbReference type="SUPFAM" id="SSF48452">
    <property type="entry name" value="TPR-like"/>
    <property type="match status" value="1"/>
</dbReference>
<dbReference type="Proteomes" id="UP000734854">
    <property type="component" value="Unassembled WGS sequence"/>
</dbReference>
<dbReference type="SMART" id="SM00028">
    <property type="entry name" value="TPR"/>
    <property type="match status" value="3"/>
</dbReference>
<feature type="compositionally biased region" description="Basic and acidic residues" evidence="1">
    <location>
        <begin position="1"/>
        <end position="13"/>
    </location>
</feature>
<dbReference type="InterPro" id="IPR037919">
    <property type="entry name" value="OGT"/>
</dbReference>
<dbReference type="PANTHER" id="PTHR44366:SF1">
    <property type="entry name" value="UDP-N-ACETYLGLUCOSAMINE--PEPTIDE N-ACETYLGLUCOSAMINYLTRANSFERASE 110 KDA SUBUNIT"/>
    <property type="match status" value="1"/>
</dbReference>
<protein>
    <submittedName>
        <fullName evidence="2">Uncharacterized protein</fullName>
    </submittedName>
</protein>
<dbReference type="Pfam" id="PF13414">
    <property type="entry name" value="TPR_11"/>
    <property type="match status" value="2"/>
</dbReference>
<evidence type="ECO:0000313" key="3">
    <source>
        <dbReference type="Proteomes" id="UP000734854"/>
    </source>
</evidence>
<evidence type="ECO:0000256" key="1">
    <source>
        <dbReference type="SAM" id="MobiDB-lite"/>
    </source>
</evidence>
<dbReference type="Gene3D" id="1.25.40.10">
    <property type="entry name" value="Tetratricopeptide repeat domain"/>
    <property type="match status" value="2"/>
</dbReference>
<dbReference type="EMBL" id="JACMSC010000007">
    <property type="protein sequence ID" value="KAG6516158.1"/>
    <property type="molecule type" value="Genomic_DNA"/>
</dbReference>